<dbReference type="PROSITE" id="PS50089">
    <property type="entry name" value="ZF_RING_2"/>
    <property type="match status" value="1"/>
</dbReference>
<feature type="region of interest" description="Disordered" evidence="7">
    <location>
        <begin position="12"/>
        <end position="31"/>
    </location>
</feature>
<feature type="region of interest" description="Disordered" evidence="7">
    <location>
        <begin position="775"/>
        <end position="794"/>
    </location>
</feature>
<feature type="compositionally biased region" description="Basic and acidic residues" evidence="7">
    <location>
        <begin position="1324"/>
        <end position="1346"/>
    </location>
</feature>
<dbReference type="GO" id="GO:0000785">
    <property type="term" value="C:chromatin"/>
    <property type="evidence" value="ECO:0007669"/>
    <property type="project" value="TreeGrafter"/>
</dbReference>
<dbReference type="InterPro" id="IPR001841">
    <property type="entry name" value="Znf_RING"/>
</dbReference>
<dbReference type="InterPro" id="IPR039774">
    <property type="entry name" value="Sin3-like"/>
</dbReference>
<dbReference type="EMBL" id="RXIC02000024">
    <property type="protein sequence ID" value="KAB1211670.1"/>
    <property type="molecule type" value="Genomic_DNA"/>
</dbReference>
<proteinExistence type="predicted"/>
<evidence type="ECO:0000256" key="7">
    <source>
        <dbReference type="SAM" id="MobiDB-lite"/>
    </source>
</evidence>
<dbReference type="Proteomes" id="UP000516437">
    <property type="component" value="Chromosome 6"/>
</dbReference>
<evidence type="ECO:0000256" key="5">
    <source>
        <dbReference type="PROSITE-ProRule" id="PRU00175"/>
    </source>
</evidence>
<dbReference type="Gene3D" id="3.30.40.10">
    <property type="entry name" value="Zinc/RING finger domain, C3HC4 (zinc finger)"/>
    <property type="match status" value="1"/>
</dbReference>
<dbReference type="GO" id="GO:0000122">
    <property type="term" value="P:negative regulation of transcription by RNA polymerase II"/>
    <property type="evidence" value="ECO:0007669"/>
    <property type="project" value="TreeGrafter"/>
</dbReference>
<dbReference type="PANTHER" id="PTHR12346:SF8">
    <property type="entry name" value="PAIRED AMPHIPATHIC HELIX PROTEIN SIN3-LIKE 2"/>
    <property type="match status" value="1"/>
</dbReference>
<keyword evidence="5" id="KW-0862">Zinc</keyword>
<evidence type="ECO:0000256" key="3">
    <source>
        <dbReference type="ARBA" id="ARBA00022737"/>
    </source>
</evidence>
<dbReference type="InterPro" id="IPR036600">
    <property type="entry name" value="PAH_sf"/>
</dbReference>
<dbReference type="Pfam" id="PF16879">
    <property type="entry name" value="Sin3a_C"/>
    <property type="match status" value="1"/>
</dbReference>
<accession>A0A6A1VKT6</accession>
<feature type="region of interest" description="Disordered" evidence="7">
    <location>
        <begin position="135"/>
        <end position="239"/>
    </location>
</feature>
<evidence type="ECO:0000313" key="9">
    <source>
        <dbReference type="EMBL" id="KAB1211670.1"/>
    </source>
</evidence>
<evidence type="ECO:0000313" key="10">
    <source>
        <dbReference type="Proteomes" id="UP000516437"/>
    </source>
</evidence>
<keyword evidence="4 6" id="KW-0539">Nucleus</keyword>
<feature type="domain" description="RING-type" evidence="8">
    <location>
        <begin position="1508"/>
        <end position="1550"/>
    </location>
</feature>
<feature type="compositionally biased region" description="Low complexity" evidence="7">
    <location>
        <begin position="1371"/>
        <end position="1385"/>
    </location>
</feature>
<dbReference type="GO" id="GO:0000118">
    <property type="term" value="C:histone deacetylase complex"/>
    <property type="evidence" value="ECO:0007669"/>
    <property type="project" value="TreeGrafter"/>
</dbReference>
<dbReference type="FunFam" id="1.20.1160.11:FF:000003">
    <property type="entry name" value="Paired amphipathic helix SIN3-like protein"/>
    <property type="match status" value="1"/>
</dbReference>
<evidence type="ECO:0000256" key="6">
    <source>
        <dbReference type="PROSITE-ProRule" id="PRU00810"/>
    </source>
</evidence>
<dbReference type="Pfam" id="PF02671">
    <property type="entry name" value="PAH"/>
    <property type="match status" value="2"/>
</dbReference>
<keyword evidence="5" id="KW-0863">Zinc-finger</keyword>
<feature type="compositionally biased region" description="Acidic residues" evidence="7">
    <location>
        <begin position="933"/>
        <end position="952"/>
    </location>
</feature>
<evidence type="ECO:0000256" key="1">
    <source>
        <dbReference type="ARBA" id="ARBA00004123"/>
    </source>
</evidence>
<evidence type="ECO:0000256" key="4">
    <source>
        <dbReference type="ARBA" id="ARBA00023242"/>
    </source>
</evidence>
<dbReference type="SMART" id="SM00761">
    <property type="entry name" value="HDAC_interact"/>
    <property type="match status" value="1"/>
</dbReference>
<dbReference type="InterPro" id="IPR013194">
    <property type="entry name" value="HDAC_interact_dom"/>
</dbReference>
<evidence type="ECO:0000259" key="8">
    <source>
        <dbReference type="PROSITE" id="PS50089"/>
    </source>
</evidence>
<comment type="caution">
    <text evidence="9">The sequence shown here is derived from an EMBL/GenBank/DDBJ whole genome shotgun (WGS) entry which is preliminary data.</text>
</comment>
<dbReference type="InterPro" id="IPR003822">
    <property type="entry name" value="PAH"/>
</dbReference>
<keyword evidence="5" id="KW-0479">Metal-binding</keyword>
<dbReference type="SUPFAM" id="SSF47762">
    <property type="entry name" value="PAH2 domain"/>
    <property type="match status" value="3"/>
</dbReference>
<feature type="compositionally biased region" description="Basic and acidic residues" evidence="7">
    <location>
        <begin position="163"/>
        <end position="239"/>
    </location>
</feature>
<feature type="region of interest" description="Disordered" evidence="7">
    <location>
        <begin position="1303"/>
        <end position="1388"/>
    </location>
</feature>
<organism evidence="9 10">
    <name type="scientific">Morella rubra</name>
    <name type="common">Chinese bayberry</name>
    <dbReference type="NCBI Taxonomy" id="262757"/>
    <lineage>
        <taxon>Eukaryota</taxon>
        <taxon>Viridiplantae</taxon>
        <taxon>Streptophyta</taxon>
        <taxon>Embryophyta</taxon>
        <taxon>Tracheophyta</taxon>
        <taxon>Spermatophyta</taxon>
        <taxon>Magnoliopsida</taxon>
        <taxon>eudicotyledons</taxon>
        <taxon>Gunneridae</taxon>
        <taxon>Pentapetalae</taxon>
        <taxon>rosids</taxon>
        <taxon>fabids</taxon>
        <taxon>Fagales</taxon>
        <taxon>Myricaceae</taxon>
        <taxon>Morella</taxon>
    </lineage>
</organism>
<sequence>MKKLRDDVYAGPSQFKRPFGSSRADSYGQSQIPVGGGCAGGGGGGLSSTSQKLTTTDAMTYLKEVKDMFQDQREKYDMFLEKRFHNDEHVYKAFLDILNMYRKEHKDINEVYSEVSGLFDDHPDLLDEFTRFLPDSAHNAPHPQNSLQRFNERSSAPPMLRQLHTEKQRIRRDRIITSHADRDLSGDHPELDEDKGMVRMHKEQRKRAEKDSRERRNRDQGDREPDQDDNRDLNLQRFADKRKSTRKVEGFGVNANFASYDDKDTLKSMCNQGFIFCEKVKEKLDSSDDYQAFLKCLNIYSNGIIKRNDLQSLVTDLLGKYPDLMEGFNDFVERSENIAENLIAESLCSDGHLTRSLKVEDKDKEQKRESDGAKEKERCREKYLYKSIQELDLSTCERCTPSYRLLPDDYPIPLASQRSELGAQVLNDHWVSVTSGSEDYSFKHMRRNQYEESLFRCEDDRFELDMLLESVSSAAKRVEELSNSINENNVNVETPFNTEDHFTALNLRCIERLYGDHGLDVMDILRKNPSVALPVMLTRLKQKQDEWTRCRSDFNKVWAEIYAKNHYKSLDHRSFYFKQQDSKNLSTKSLVAEIKELKETKQKEDDLLLAIAAGSRQPVVSHLEFEYSDVSIHEDLYKLVQYSCEEVSSTKEQVNKVMRLWTTFLEPMLGVPSRPHGIEGTEDVGKSKHPSMNFTASSIGESDGSPHGDAVIMNSKQPKTGSNVNELAELAKFCRTAANGDLAKDNNCLDVDHVRKDDTVCGALLQEKEQQNTDVTDRMPGLNTHPASGERVGSSNASFAIGAEISHGKASLEVTSGCGATASRLGHAVSRGNHLSEANAGSVPSSEGCDGAKLVLLANGLTTEGTNIDRCHKASVRPSKIEKEEGELSPTGDLEEDNFVAFGASSEQVVPEASQRGQYQAGNGEINCQDAGGDNDADADDEDSENVSEAGEDVSGSESGGDECSRDEHEEEEDVEHEEVDGKAESEGEAEGMVDGHVAGGDGMLPLSERFLLSVKPLTKHVPAAFLDKERKDSRLFYGNDDFYVLLRLHQILYQRILSAKMNSTCAEMRWKTSNEACSPDLYSRFMSALYNLLDGSADNAKFEDECRAIIGNQSYVLFTLDKLIYKLVKQLQTVASDEIDNKLLQLYEYENSRKPGKSIDSVYYENARVLLHEENVYRVECSSATPRLSIQLMDSVIQKPEVFAVSMDPNFGAYLYNDYLSVFNGKKEPRGIMLQRSKQKYAGLDECSSLCMAMEGIHAVNGLECKIVCNSSKTNKKLKQSKLDVRREQWLSQVKKKGCKVDSNVSVDSQPSRIRIANVHNGSSEKMEMGSRGEENERSSIHDGDLESQMNGRIGSSFDHHDSRKGLGGSSSSSVSSGCCSGSISEEEEDDGCLDDWEAIADALNADDIQHNSISKLPENPETRLECGSNGVPSGDPRVDLLKKESKEVVSESLVNCRAWRADDTFRPQSLPTLSKQNSFPMTSDWHCGRGTITWAWQSIMSQPSPCPICYEDLDVTDSSFLPCSCGFRLCLFCHKRILEADGRCPGCRKQYDHINADFCFTEGLIAPFRVSHSCSMSSRS</sequence>
<evidence type="ECO:0000256" key="2">
    <source>
        <dbReference type="ARBA" id="ARBA00022491"/>
    </source>
</evidence>
<dbReference type="PROSITE" id="PS51477">
    <property type="entry name" value="PAH"/>
    <property type="match status" value="2"/>
</dbReference>
<keyword evidence="10" id="KW-1185">Reference proteome</keyword>
<dbReference type="SUPFAM" id="SSF57850">
    <property type="entry name" value="RING/U-box"/>
    <property type="match status" value="1"/>
</dbReference>
<feature type="region of interest" description="Disordered" evidence="7">
    <location>
        <begin position="907"/>
        <end position="1000"/>
    </location>
</feature>
<dbReference type="Gene3D" id="1.20.1160.11">
    <property type="entry name" value="Paired amphipathic helix"/>
    <property type="match status" value="2"/>
</dbReference>
<dbReference type="GO" id="GO:0003714">
    <property type="term" value="F:transcription corepressor activity"/>
    <property type="evidence" value="ECO:0007669"/>
    <property type="project" value="InterPro"/>
</dbReference>
<dbReference type="InterPro" id="IPR013083">
    <property type="entry name" value="Znf_RING/FYVE/PHD"/>
</dbReference>
<reference evidence="9 10" key="1">
    <citation type="journal article" date="2019" name="Plant Biotechnol. J.">
        <title>The red bayberry genome and genetic basis of sex determination.</title>
        <authorList>
            <person name="Jia H.M."/>
            <person name="Jia H.J."/>
            <person name="Cai Q.L."/>
            <person name="Wang Y."/>
            <person name="Zhao H.B."/>
            <person name="Yang W.F."/>
            <person name="Wang G.Y."/>
            <person name="Li Y.H."/>
            <person name="Zhan D.L."/>
            <person name="Shen Y.T."/>
            <person name="Niu Q.F."/>
            <person name="Chang L."/>
            <person name="Qiu J."/>
            <person name="Zhao L."/>
            <person name="Xie H.B."/>
            <person name="Fu W.Y."/>
            <person name="Jin J."/>
            <person name="Li X.W."/>
            <person name="Jiao Y."/>
            <person name="Zhou C.C."/>
            <person name="Tu T."/>
            <person name="Chai C.Y."/>
            <person name="Gao J.L."/>
            <person name="Fan L.J."/>
            <person name="van de Weg E."/>
            <person name="Wang J.Y."/>
            <person name="Gao Z.S."/>
        </authorList>
    </citation>
    <scope>NUCLEOTIDE SEQUENCE [LARGE SCALE GENOMIC DNA]</scope>
    <source>
        <tissue evidence="9">Leaves</tissue>
    </source>
</reference>
<gene>
    <name evidence="9" type="ORF">CJ030_MR6G023400</name>
</gene>
<dbReference type="FunFam" id="1.20.1160.11:FF:000002">
    <property type="entry name" value="Paired amphipathic helix protein SIN3"/>
    <property type="match status" value="1"/>
</dbReference>
<dbReference type="OrthoDB" id="10265969at2759"/>
<feature type="compositionally biased region" description="Polar residues" evidence="7">
    <location>
        <begin position="1304"/>
        <end position="1313"/>
    </location>
</feature>
<name>A0A6A1VKT6_9ROSI</name>
<dbReference type="GO" id="GO:0008270">
    <property type="term" value="F:zinc ion binding"/>
    <property type="evidence" value="ECO:0007669"/>
    <property type="project" value="UniProtKB-KW"/>
</dbReference>
<comment type="subcellular location">
    <subcellularLocation>
        <location evidence="1 6">Nucleus</location>
    </subcellularLocation>
</comment>
<dbReference type="CDD" id="cd16618">
    <property type="entry name" value="mRING-HC-C4C4_CNOT4"/>
    <property type="match status" value="1"/>
</dbReference>
<protein>
    <submittedName>
        <fullName evidence="9">Paired amphipathic helix protein Sin3-like 2</fullName>
    </submittedName>
</protein>
<dbReference type="Pfam" id="PF08295">
    <property type="entry name" value="Sin3_corepress"/>
    <property type="match status" value="1"/>
</dbReference>
<dbReference type="InterPro" id="IPR039515">
    <property type="entry name" value="NOT4_mRING-HC-C4C4"/>
</dbReference>
<dbReference type="PANTHER" id="PTHR12346">
    <property type="entry name" value="SIN3B-RELATED"/>
    <property type="match status" value="1"/>
</dbReference>
<dbReference type="InterPro" id="IPR031693">
    <property type="entry name" value="Sin3_C"/>
</dbReference>
<keyword evidence="3" id="KW-0677">Repeat</keyword>
<feature type="compositionally biased region" description="Acidic residues" evidence="7">
    <location>
        <begin position="969"/>
        <end position="979"/>
    </location>
</feature>
<dbReference type="Pfam" id="PF14570">
    <property type="entry name" value="zf-RING_4"/>
    <property type="match status" value="1"/>
</dbReference>
<keyword evidence="2" id="KW-0678">Repressor</keyword>